<comment type="subcellular location">
    <subcellularLocation>
        <location evidence="1">Membrane</location>
        <topology evidence="1">Multi-pass membrane protein</topology>
    </subcellularLocation>
</comment>
<dbReference type="RefSeq" id="XP_020016884.1">
    <property type="nucleotide sequence ID" value="XM_020161295.1"/>
</dbReference>
<dbReference type="GO" id="GO:1902387">
    <property type="term" value="F:ceramide 1-phosphate binding"/>
    <property type="evidence" value="ECO:0007669"/>
    <property type="project" value="TreeGrafter"/>
</dbReference>
<dbReference type="GO" id="GO:0016020">
    <property type="term" value="C:membrane"/>
    <property type="evidence" value="ECO:0007669"/>
    <property type="project" value="UniProtKB-SubCell"/>
</dbReference>
<name>A0A8B7UCC6_CASCN</name>
<protein>
    <submittedName>
        <fullName evidence="9">Glycolipid transfer protein domain-containing protein 2</fullName>
    </submittedName>
</protein>
<evidence type="ECO:0000259" key="8">
    <source>
        <dbReference type="Pfam" id="PF08718"/>
    </source>
</evidence>
<evidence type="ECO:0000256" key="4">
    <source>
        <dbReference type="ARBA" id="ARBA00022692"/>
    </source>
</evidence>
<keyword evidence="5 7" id="KW-1133">Transmembrane helix</keyword>
<dbReference type="KEGG" id="ccan:109684750"/>
<dbReference type="Pfam" id="PF08718">
    <property type="entry name" value="GLTP"/>
    <property type="match status" value="1"/>
</dbReference>
<keyword evidence="6 7" id="KW-0472">Membrane</keyword>
<dbReference type="GO" id="GO:0032691">
    <property type="term" value="P:negative regulation of interleukin-1 beta production"/>
    <property type="evidence" value="ECO:0007669"/>
    <property type="project" value="UniProtKB-ARBA"/>
</dbReference>
<feature type="transmembrane region" description="Helical" evidence="7">
    <location>
        <begin position="12"/>
        <end position="30"/>
    </location>
</feature>
<feature type="transmembrane region" description="Helical" evidence="7">
    <location>
        <begin position="42"/>
        <end position="67"/>
    </location>
</feature>
<comment type="similarity">
    <text evidence="3">Belongs to the GLTP family.</text>
</comment>
<dbReference type="SUPFAM" id="SSF110004">
    <property type="entry name" value="Glycolipid transfer protein, GLTP"/>
    <property type="match status" value="1"/>
</dbReference>
<gene>
    <name evidence="9" type="primary">Gltpd2</name>
</gene>
<comment type="similarity">
    <text evidence="2">Belongs to the L6 tetraspanin family.</text>
</comment>
<evidence type="ECO:0000256" key="2">
    <source>
        <dbReference type="ARBA" id="ARBA00006193"/>
    </source>
</evidence>
<feature type="domain" description="Glycolipid transfer protein" evidence="8">
    <location>
        <begin position="127"/>
        <end position="280"/>
    </location>
</feature>
<evidence type="ECO:0000256" key="5">
    <source>
        <dbReference type="ARBA" id="ARBA00022989"/>
    </source>
</evidence>
<dbReference type="Pfam" id="PF05805">
    <property type="entry name" value="L6_membrane"/>
    <property type="match status" value="1"/>
</dbReference>
<evidence type="ECO:0000256" key="1">
    <source>
        <dbReference type="ARBA" id="ARBA00004141"/>
    </source>
</evidence>
<dbReference type="PANTHER" id="PTHR10219">
    <property type="entry name" value="GLYCOLIPID TRANSFER PROTEIN-RELATED"/>
    <property type="match status" value="1"/>
</dbReference>
<dbReference type="AlphaFoldDB" id="A0A8B7UCC6"/>
<dbReference type="GO" id="GO:0005829">
    <property type="term" value="C:cytosol"/>
    <property type="evidence" value="ECO:0007669"/>
    <property type="project" value="TreeGrafter"/>
</dbReference>
<dbReference type="GO" id="GO:1902388">
    <property type="term" value="F:ceramide 1-phosphate transfer activity"/>
    <property type="evidence" value="ECO:0007669"/>
    <property type="project" value="TreeGrafter"/>
</dbReference>
<dbReference type="InterPro" id="IPR008661">
    <property type="entry name" value="L6_membrane"/>
</dbReference>
<dbReference type="Gene3D" id="1.10.3520.10">
    <property type="entry name" value="Glycolipid transfer protein"/>
    <property type="match status" value="1"/>
</dbReference>
<dbReference type="CTD" id="388323"/>
<accession>A0A8B7UCC6</accession>
<dbReference type="FunFam" id="1.10.3520.10:FF:000002">
    <property type="entry name" value="Ceramide-1-phosphate transfer protein"/>
    <property type="match status" value="1"/>
</dbReference>
<evidence type="ECO:0000313" key="9">
    <source>
        <dbReference type="RefSeq" id="XP_020016884.1"/>
    </source>
</evidence>
<reference evidence="9" key="1">
    <citation type="submission" date="2025-08" db="UniProtKB">
        <authorList>
            <consortium name="RefSeq"/>
        </authorList>
    </citation>
    <scope>IDENTIFICATION</scope>
    <source>
        <tissue evidence="9">Leukocyte</tissue>
    </source>
</reference>
<dbReference type="InterPro" id="IPR014830">
    <property type="entry name" value="Glycolipid_transfer_prot_dom"/>
</dbReference>
<proteinExistence type="inferred from homology"/>
<evidence type="ECO:0000256" key="7">
    <source>
        <dbReference type="SAM" id="Phobius"/>
    </source>
</evidence>
<sequence length="319" mass="33903">MCTGKCARCLGLSLIPLSLICIVANALLLVPDGKTTWTKNHLSLQVWLMAGFIGGGLMVLCPGIAAVRAGGKGCCGAGCCGNRCRVQPELEPLVALEHEQPACLGPQGMLGRIMKPFRASLSAEGDVELSQYLAGWRELVRFLTPLGSIFAFATREAFIKVTALEACVDGPDAAHYTSLATMVVWEQRAGLLERPGTASRDSIGSSGSRTLLLLHRALRWSQLCLHRVATGTLGGPDAGEQCGDAYRTALAPHHPWLVRQAARLAFLALPSRDRLLELACPGTSEADARAALARAASTLEDVYNRTQGLLEGHGLLQLA</sequence>
<evidence type="ECO:0000256" key="3">
    <source>
        <dbReference type="ARBA" id="ARBA00007148"/>
    </source>
</evidence>
<dbReference type="OrthoDB" id="116883at2759"/>
<evidence type="ECO:0000256" key="6">
    <source>
        <dbReference type="ARBA" id="ARBA00023136"/>
    </source>
</evidence>
<keyword evidence="4 7" id="KW-0812">Transmembrane</keyword>
<organism evidence="9">
    <name type="scientific">Castor canadensis</name>
    <name type="common">American beaver</name>
    <dbReference type="NCBI Taxonomy" id="51338"/>
    <lineage>
        <taxon>Eukaryota</taxon>
        <taxon>Metazoa</taxon>
        <taxon>Chordata</taxon>
        <taxon>Craniata</taxon>
        <taxon>Vertebrata</taxon>
        <taxon>Euteleostomi</taxon>
        <taxon>Mammalia</taxon>
        <taxon>Eutheria</taxon>
        <taxon>Euarchontoglires</taxon>
        <taxon>Glires</taxon>
        <taxon>Rodentia</taxon>
        <taxon>Castorimorpha</taxon>
        <taxon>Castoridae</taxon>
        <taxon>Castor</taxon>
    </lineage>
</organism>
<dbReference type="PANTHER" id="PTHR10219:SF19">
    <property type="entry name" value="GLYCOLIPID TRANSFER PROTEIN DOMAIN-CONTAINING PROTEIN 2"/>
    <property type="match status" value="1"/>
</dbReference>
<dbReference type="InterPro" id="IPR036497">
    <property type="entry name" value="GLTP_sf"/>
</dbReference>